<organism evidence="5 6">
    <name type="scientific">Dimargaris cristalligena</name>
    <dbReference type="NCBI Taxonomy" id="215637"/>
    <lineage>
        <taxon>Eukaryota</taxon>
        <taxon>Fungi</taxon>
        <taxon>Fungi incertae sedis</taxon>
        <taxon>Zoopagomycota</taxon>
        <taxon>Kickxellomycotina</taxon>
        <taxon>Dimargaritomycetes</taxon>
        <taxon>Dimargaritales</taxon>
        <taxon>Dimargaritaceae</taxon>
        <taxon>Dimargaris</taxon>
    </lineage>
</organism>
<protein>
    <submittedName>
        <fullName evidence="5">Uncharacterized protein</fullName>
    </submittedName>
</protein>
<dbReference type="STRING" id="215637.A0A4P9ZS43"/>
<evidence type="ECO:0000256" key="3">
    <source>
        <dbReference type="ARBA" id="ARBA00023128"/>
    </source>
</evidence>
<evidence type="ECO:0000313" key="6">
    <source>
        <dbReference type="Proteomes" id="UP000268162"/>
    </source>
</evidence>
<keyword evidence="6" id="KW-1185">Reference proteome</keyword>
<dbReference type="GO" id="GO:1990904">
    <property type="term" value="C:ribonucleoprotein complex"/>
    <property type="evidence" value="ECO:0007669"/>
    <property type="project" value="UniProtKB-KW"/>
</dbReference>
<dbReference type="GO" id="GO:0005840">
    <property type="term" value="C:ribosome"/>
    <property type="evidence" value="ECO:0007669"/>
    <property type="project" value="UniProtKB-KW"/>
</dbReference>
<comment type="subcellular location">
    <subcellularLocation>
        <location evidence="1">Mitochondrion</location>
    </subcellularLocation>
</comment>
<name>A0A4P9ZS43_9FUNG</name>
<dbReference type="GO" id="GO:0003735">
    <property type="term" value="F:structural constituent of ribosome"/>
    <property type="evidence" value="ECO:0007669"/>
    <property type="project" value="InterPro"/>
</dbReference>
<dbReference type="PANTHER" id="PTHR13274">
    <property type="entry name" value="MITOCHONDRIAL RIBOSOMAL PROTEIN S25"/>
    <property type="match status" value="1"/>
</dbReference>
<gene>
    <name evidence="5" type="ORF">BJ085DRAFT_29895</name>
</gene>
<dbReference type="InterPro" id="IPR036249">
    <property type="entry name" value="Thioredoxin-like_sf"/>
</dbReference>
<dbReference type="InterPro" id="IPR040049">
    <property type="entry name" value="Ribosomal_mS25/mL61"/>
</dbReference>
<dbReference type="PANTHER" id="PTHR13274:SF2">
    <property type="entry name" value="SMALL RIBOSOMAL SUBUNIT PROTEIN MS25"/>
    <property type="match status" value="1"/>
</dbReference>
<sequence>MPLPARVRTLISGLTTGQGSNKLPDNVKKVILHYQSGSRVYGMRHFLHRTLPRVQYNNPNVEFELDQQKTPVFPEVIIQFGDATKSVVKARMLNSDQLYEKFNEAAMRGKGDLPA</sequence>
<dbReference type="EMBL" id="ML002682">
    <property type="protein sequence ID" value="RKP36283.1"/>
    <property type="molecule type" value="Genomic_DNA"/>
</dbReference>
<dbReference type="SUPFAM" id="SSF52833">
    <property type="entry name" value="Thioredoxin-like"/>
    <property type="match status" value="1"/>
</dbReference>
<reference evidence="6" key="1">
    <citation type="journal article" date="2018" name="Nat. Microbiol.">
        <title>Leveraging single-cell genomics to expand the fungal tree of life.</title>
        <authorList>
            <person name="Ahrendt S.R."/>
            <person name="Quandt C.A."/>
            <person name="Ciobanu D."/>
            <person name="Clum A."/>
            <person name="Salamov A."/>
            <person name="Andreopoulos B."/>
            <person name="Cheng J.F."/>
            <person name="Woyke T."/>
            <person name="Pelin A."/>
            <person name="Henrissat B."/>
            <person name="Reynolds N.K."/>
            <person name="Benny G.L."/>
            <person name="Smith M.E."/>
            <person name="James T.Y."/>
            <person name="Grigoriev I.V."/>
        </authorList>
    </citation>
    <scope>NUCLEOTIDE SEQUENCE [LARGE SCALE GENOMIC DNA]</scope>
    <source>
        <strain evidence="6">RSA 468</strain>
    </source>
</reference>
<evidence type="ECO:0000256" key="2">
    <source>
        <dbReference type="ARBA" id="ARBA00022980"/>
    </source>
</evidence>
<evidence type="ECO:0000256" key="4">
    <source>
        <dbReference type="ARBA" id="ARBA00023274"/>
    </source>
</evidence>
<evidence type="ECO:0000256" key="1">
    <source>
        <dbReference type="ARBA" id="ARBA00004173"/>
    </source>
</evidence>
<dbReference type="OrthoDB" id="1696305at2759"/>
<dbReference type="Proteomes" id="UP000268162">
    <property type="component" value="Unassembled WGS sequence"/>
</dbReference>
<keyword evidence="2" id="KW-0689">Ribosomal protein</keyword>
<proteinExistence type="predicted"/>
<dbReference type="Gene3D" id="3.40.30.10">
    <property type="entry name" value="Glutaredoxin"/>
    <property type="match status" value="1"/>
</dbReference>
<keyword evidence="4" id="KW-0687">Ribonucleoprotein</keyword>
<dbReference type="GO" id="GO:0005739">
    <property type="term" value="C:mitochondrion"/>
    <property type="evidence" value="ECO:0007669"/>
    <property type="project" value="UniProtKB-SubCell"/>
</dbReference>
<evidence type="ECO:0000313" key="5">
    <source>
        <dbReference type="EMBL" id="RKP36283.1"/>
    </source>
</evidence>
<accession>A0A4P9ZS43</accession>
<keyword evidence="3" id="KW-0496">Mitochondrion</keyword>
<dbReference type="AlphaFoldDB" id="A0A4P9ZS43"/>